<dbReference type="EMBL" id="JAAAID010003467">
    <property type="protein sequence ID" value="KAF9997729.1"/>
    <property type="molecule type" value="Genomic_DNA"/>
</dbReference>
<evidence type="ECO:0000313" key="2">
    <source>
        <dbReference type="EMBL" id="KAF9997729.1"/>
    </source>
</evidence>
<comment type="caution">
    <text evidence="2">The sequence shown here is derived from an EMBL/GenBank/DDBJ whole genome shotgun (WGS) entry which is preliminary data.</text>
</comment>
<feature type="transmembrane region" description="Helical" evidence="1">
    <location>
        <begin position="443"/>
        <end position="465"/>
    </location>
</feature>
<accession>A0A9P6MGD0</accession>
<sequence length="549" mass="59886">MWLRDSGGKFRSLFASGQEVNGLANFSGWHTTAIAFSATLFALGFSSTLLTVLFSTEPQFIDVFANNIVITAPIWNASYNATALLSREYAPDAASGFVNLLSSTQKLNLTAFSTERDPEPTNVTALKIYTSVTTDNGTTTMQSDYLSMLDAYSSCVGLVVEYQNTSNGAFRGNPDACGKGQYGFGIDARLRFGRGSAEIYLTADSWGQLTWQINSVPTAKIQQREILTQINGSTLRVSETYSTFDSVATTTYDPAGVQKLCESIMGVHRDSFDAGLCSNMTIDDVFSFHAMDLQYNEEDNAMMVRYCSVNCESSTYPGIKDGSGDDNVFYPTPAGSDMLSIKGTGAMYYVNITKEQNTVLQVNIASSASVQKSVPNQAVGELSSQVTDFSMIHTDTSGVPGAQTLYTALLAKTLSVWQKPQIRAPVGQYSTTDSRPWIRTRTLVIAVVISLVGLVLALCIERWFLLPYYTTTFMANVRAATSAEGTPKNVFAEIRESGKEGEPAYVTLNSLRLVLERSEEGAEKDYLISGGWQWGPVEMEAPRTRPLLS</sequence>
<keyword evidence="1" id="KW-1133">Transmembrane helix</keyword>
<evidence type="ECO:0000256" key="1">
    <source>
        <dbReference type="SAM" id="Phobius"/>
    </source>
</evidence>
<proteinExistence type="predicted"/>
<keyword evidence="1" id="KW-0472">Membrane</keyword>
<evidence type="ECO:0000313" key="3">
    <source>
        <dbReference type="Proteomes" id="UP000703661"/>
    </source>
</evidence>
<dbReference type="AlphaFoldDB" id="A0A9P6MGD0"/>
<reference evidence="2" key="1">
    <citation type="journal article" date="2020" name="Fungal Divers.">
        <title>Resolving the Mortierellaceae phylogeny through synthesis of multi-gene phylogenetics and phylogenomics.</title>
        <authorList>
            <person name="Vandepol N."/>
            <person name="Liber J."/>
            <person name="Desiro A."/>
            <person name="Na H."/>
            <person name="Kennedy M."/>
            <person name="Barry K."/>
            <person name="Grigoriev I.V."/>
            <person name="Miller A.N."/>
            <person name="O'Donnell K."/>
            <person name="Stajich J.E."/>
            <person name="Bonito G."/>
        </authorList>
    </citation>
    <scope>NUCLEOTIDE SEQUENCE</scope>
    <source>
        <strain evidence="2">NRRL 2769</strain>
    </source>
</reference>
<keyword evidence="3" id="KW-1185">Reference proteome</keyword>
<name>A0A9P6MGD0_9FUNG</name>
<dbReference type="Proteomes" id="UP000703661">
    <property type="component" value="Unassembled WGS sequence"/>
</dbReference>
<feature type="transmembrane region" description="Helical" evidence="1">
    <location>
        <begin position="33"/>
        <end position="54"/>
    </location>
</feature>
<protein>
    <submittedName>
        <fullName evidence="2">Uncharacterized protein</fullName>
    </submittedName>
</protein>
<organism evidence="2 3">
    <name type="scientific">Entomortierella chlamydospora</name>
    <dbReference type="NCBI Taxonomy" id="101097"/>
    <lineage>
        <taxon>Eukaryota</taxon>
        <taxon>Fungi</taxon>
        <taxon>Fungi incertae sedis</taxon>
        <taxon>Mucoromycota</taxon>
        <taxon>Mortierellomycotina</taxon>
        <taxon>Mortierellomycetes</taxon>
        <taxon>Mortierellales</taxon>
        <taxon>Mortierellaceae</taxon>
        <taxon>Entomortierella</taxon>
    </lineage>
</organism>
<gene>
    <name evidence="2" type="ORF">BGZ80_006934</name>
</gene>
<keyword evidence="1" id="KW-0812">Transmembrane</keyword>